<keyword evidence="2" id="KW-1185">Reference proteome</keyword>
<sequence length="166" mass="18412">MNKACMKGILLAGVVLLFEPGNLLAHEMVSADMVSLSPGQVIAVMKSDFLVPNGFGWLPGPMFYLGHKEILGLSPQQIGKIRRIARRIMPATIRQGREIDSLKKKVVRLSDGRLPLKESEIRGILNQIGMKEAKANLEHILAHRACLDLLTPVQRKRLFSILSSHT</sequence>
<dbReference type="Gene3D" id="1.20.120.1490">
    <property type="match status" value="1"/>
</dbReference>
<organism evidence="1 2">
    <name type="scientific">Leptospirillum ferrodiazotrophum</name>
    <dbReference type="NCBI Taxonomy" id="412449"/>
    <lineage>
        <taxon>Bacteria</taxon>
        <taxon>Pseudomonadati</taxon>
        <taxon>Nitrospirota</taxon>
        <taxon>Nitrospiria</taxon>
        <taxon>Nitrospirales</taxon>
        <taxon>Nitrospiraceae</taxon>
        <taxon>Leptospirillum</taxon>
    </lineage>
</organism>
<accession>C6HVE2</accession>
<reference evidence="1 2" key="1">
    <citation type="journal article" date="2009" name="Appl. Environ. Microbiol.">
        <title>Community genomic and proteomic analyses of chemoautotrophic iron-oxidizing "Leptospirillum rubarum" (Group II) and "Leptospirillum ferrodiazotrophum" (Group III) bacteria in acid mine drainage biofilms.</title>
        <authorList>
            <person name="Goltsman D.S."/>
            <person name="Denef V.J."/>
            <person name="Singer S.W."/>
            <person name="VerBerkmoes N.C."/>
            <person name="Lefsrud M."/>
            <person name="Mueller R.S."/>
            <person name="Dick G.J."/>
            <person name="Sun C.L."/>
            <person name="Wheeler K.E."/>
            <person name="Zemla A."/>
            <person name="Baker B.J."/>
            <person name="Hauser L."/>
            <person name="Land M."/>
            <person name="Shah M.B."/>
            <person name="Thelen M.P."/>
            <person name="Hettich R.L."/>
            <person name="Banfield J.F."/>
        </authorList>
    </citation>
    <scope>NUCLEOTIDE SEQUENCE [LARGE SCALE GENOMIC DNA]</scope>
</reference>
<dbReference type="AlphaFoldDB" id="C6HVE2"/>
<name>C6HVE2_9BACT</name>
<evidence type="ECO:0000313" key="1">
    <source>
        <dbReference type="EMBL" id="EES53516.1"/>
    </source>
</evidence>
<protein>
    <submittedName>
        <fullName evidence="1">Uncharacterized protein</fullName>
    </submittedName>
</protein>
<dbReference type="Proteomes" id="UP000009374">
    <property type="component" value="Unassembled WGS sequence"/>
</dbReference>
<dbReference type="EMBL" id="GG693862">
    <property type="protein sequence ID" value="EES53516.1"/>
    <property type="molecule type" value="Genomic_DNA"/>
</dbReference>
<proteinExistence type="predicted"/>
<evidence type="ECO:0000313" key="2">
    <source>
        <dbReference type="Proteomes" id="UP000009374"/>
    </source>
</evidence>
<gene>
    <name evidence="1" type="ORF">UBAL3_78920109</name>
</gene>